<comment type="caution">
    <text evidence="11">The sequence shown here is derived from an EMBL/GenBank/DDBJ whole genome shotgun (WGS) entry which is preliminary data.</text>
</comment>
<protein>
    <submittedName>
        <fullName evidence="11">1086_t:CDS:1</fullName>
    </submittedName>
</protein>
<evidence type="ECO:0000256" key="6">
    <source>
        <dbReference type="ARBA" id="ARBA00022833"/>
    </source>
</evidence>
<dbReference type="PROSITE" id="PS50103">
    <property type="entry name" value="ZF_C3H1"/>
    <property type="match status" value="1"/>
</dbReference>
<keyword evidence="6 8" id="KW-0862">Zinc</keyword>
<dbReference type="OrthoDB" id="438553at2759"/>
<evidence type="ECO:0000256" key="8">
    <source>
        <dbReference type="PROSITE-ProRule" id="PRU00723"/>
    </source>
</evidence>
<keyword evidence="3 8" id="KW-0479">Metal-binding</keyword>
<dbReference type="InterPro" id="IPR040366">
    <property type="entry name" value="Nab2/ZC3H14"/>
</dbReference>
<feature type="region of interest" description="Disordered" evidence="9">
    <location>
        <begin position="117"/>
        <end position="154"/>
    </location>
</feature>
<feature type="zinc finger region" description="C3H1-type" evidence="8">
    <location>
        <begin position="192"/>
        <end position="217"/>
    </location>
</feature>
<dbReference type="PANTHER" id="PTHR14738">
    <property type="entry name" value="ZINC FINGER CCCH DOMAIN-CONTAINING PROTEIN 14"/>
    <property type="match status" value="1"/>
</dbReference>
<evidence type="ECO:0000256" key="4">
    <source>
        <dbReference type="ARBA" id="ARBA00022737"/>
    </source>
</evidence>
<evidence type="ECO:0000259" key="10">
    <source>
        <dbReference type="PROSITE" id="PS50103"/>
    </source>
</evidence>
<evidence type="ECO:0000256" key="5">
    <source>
        <dbReference type="ARBA" id="ARBA00022771"/>
    </source>
</evidence>
<keyword evidence="12" id="KW-1185">Reference proteome</keyword>
<comment type="subcellular location">
    <subcellularLocation>
        <location evidence="1">Nucleus</location>
    </subcellularLocation>
</comment>
<keyword evidence="4" id="KW-0677">Repeat</keyword>
<keyword evidence="7" id="KW-0539">Nucleus</keyword>
<feature type="compositionally biased region" description="Basic and acidic residues" evidence="9">
    <location>
        <begin position="71"/>
        <end position="89"/>
    </location>
</feature>
<feature type="region of interest" description="Disordered" evidence="9">
    <location>
        <begin position="1"/>
        <end position="99"/>
    </location>
</feature>
<feature type="compositionally biased region" description="Basic and acidic residues" evidence="9">
    <location>
        <begin position="505"/>
        <end position="533"/>
    </location>
</feature>
<dbReference type="GO" id="GO:0005634">
    <property type="term" value="C:nucleus"/>
    <property type="evidence" value="ECO:0007669"/>
    <property type="project" value="UniProtKB-SubCell"/>
</dbReference>
<dbReference type="Gene3D" id="4.10.1000.40">
    <property type="match status" value="4"/>
</dbReference>
<evidence type="ECO:0000256" key="3">
    <source>
        <dbReference type="ARBA" id="ARBA00022723"/>
    </source>
</evidence>
<feature type="domain" description="C3H1-type" evidence="10">
    <location>
        <begin position="192"/>
        <end position="217"/>
    </location>
</feature>
<dbReference type="SMART" id="SM00356">
    <property type="entry name" value="ZnF_C3H1"/>
    <property type="match status" value="7"/>
</dbReference>
<dbReference type="AlphaFoldDB" id="A0A9N9C0H8"/>
<proteinExistence type="inferred from homology"/>
<dbReference type="Pfam" id="PF14608">
    <property type="entry name" value="zf-CCCH_2"/>
    <property type="match status" value="6"/>
</dbReference>
<feature type="compositionally biased region" description="Basic and acidic residues" evidence="9">
    <location>
        <begin position="131"/>
        <end position="144"/>
    </location>
</feature>
<evidence type="ECO:0000256" key="7">
    <source>
        <dbReference type="ARBA" id="ARBA00023242"/>
    </source>
</evidence>
<evidence type="ECO:0000256" key="2">
    <source>
        <dbReference type="ARBA" id="ARBA00008423"/>
    </source>
</evidence>
<feature type="region of interest" description="Disordered" evidence="9">
    <location>
        <begin position="282"/>
        <end position="306"/>
    </location>
</feature>
<sequence>MPSGESGELRRFRSTISSSNERSSHSPVRSSARLFMHAVKDARKSARRSSDQIEESEDTTPRNNKRQHSPYTDHESSSDQKRKTRRVESESALEQSRSHDADIYHYNNLSVAVDSSITDRSSHDGFSPESTPRREHGNESRAVDSRYGNNQHRSILDRLGKKGGMTTAYINPAFLQGSNVTSPVMPSDVPSDKKVSRCRNWPNCDLGSSCRFYHPTEICHMFPFCPNSPKSCLFIHPADQSYGMGLFSYAYAAEAFPRANGMFGMNRSTVGESEIKGVIREGSSEHSVQNENSLANQTSDVTTKSTTTPSFTATLMATSMNSMSSELLDVASISQTAVLCKFGDNCANPNCKFAHESPAAIGSGSGYFTTLLDVPCKFGSRCVNPKCRFSHLSPASAIDGPEPCRYYPNCVNPSCPYTHIDYNESEKLSVPCRNGGNCKRPRCHFLHPWDKIDASKMPCKFGILCRRSDCKYYHPQGKAQTDFNKHISERAFAVSDDLVESLVPAEKDTVEIENKTDEPKPDEESKSSDKKEQENEDTTNFDELNMDDVNWDEIDDIIINDGDPAGHTVFDI</sequence>
<dbReference type="GO" id="GO:0005737">
    <property type="term" value="C:cytoplasm"/>
    <property type="evidence" value="ECO:0007669"/>
    <property type="project" value="TreeGrafter"/>
</dbReference>
<feature type="compositionally biased region" description="Low complexity" evidence="9">
    <location>
        <begin position="14"/>
        <end position="33"/>
    </location>
</feature>
<evidence type="ECO:0000313" key="11">
    <source>
        <dbReference type="EMBL" id="CAG8586341.1"/>
    </source>
</evidence>
<evidence type="ECO:0000256" key="9">
    <source>
        <dbReference type="SAM" id="MobiDB-lite"/>
    </source>
</evidence>
<comment type="similarity">
    <text evidence="2">Belongs to the ZC3H14 family.</text>
</comment>
<organism evidence="11 12">
    <name type="scientific">Paraglomus occultum</name>
    <dbReference type="NCBI Taxonomy" id="144539"/>
    <lineage>
        <taxon>Eukaryota</taxon>
        <taxon>Fungi</taxon>
        <taxon>Fungi incertae sedis</taxon>
        <taxon>Mucoromycota</taxon>
        <taxon>Glomeromycotina</taxon>
        <taxon>Glomeromycetes</taxon>
        <taxon>Paraglomerales</taxon>
        <taxon>Paraglomeraceae</taxon>
        <taxon>Paraglomus</taxon>
    </lineage>
</organism>
<dbReference type="GO" id="GO:0043488">
    <property type="term" value="P:regulation of mRNA stability"/>
    <property type="evidence" value="ECO:0007669"/>
    <property type="project" value="InterPro"/>
</dbReference>
<dbReference type="Proteomes" id="UP000789572">
    <property type="component" value="Unassembled WGS sequence"/>
</dbReference>
<dbReference type="GO" id="GO:0008143">
    <property type="term" value="F:poly(A) binding"/>
    <property type="evidence" value="ECO:0007669"/>
    <property type="project" value="InterPro"/>
</dbReference>
<reference evidence="11" key="1">
    <citation type="submission" date="2021-06" db="EMBL/GenBank/DDBJ databases">
        <authorList>
            <person name="Kallberg Y."/>
            <person name="Tangrot J."/>
            <person name="Rosling A."/>
        </authorList>
    </citation>
    <scope>NUCLEOTIDE SEQUENCE</scope>
    <source>
        <strain evidence="11">IA702</strain>
    </source>
</reference>
<dbReference type="PANTHER" id="PTHR14738:SF29">
    <property type="entry name" value="ZINC FINGER CCCH DOMAIN-CONTAINING PROTEIN 14"/>
    <property type="match status" value="1"/>
</dbReference>
<evidence type="ECO:0000256" key="1">
    <source>
        <dbReference type="ARBA" id="ARBA00004123"/>
    </source>
</evidence>
<feature type="compositionally biased region" description="Polar residues" evidence="9">
    <location>
        <begin position="285"/>
        <end position="297"/>
    </location>
</feature>
<feature type="compositionally biased region" description="Basic and acidic residues" evidence="9">
    <location>
        <begin position="38"/>
        <end position="51"/>
    </location>
</feature>
<feature type="compositionally biased region" description="Acidic residues" evidence="9">
    <location>
        <begin position="534"/>
        <end position="547"/>
    </location>
</feature>
<evidence type="ECO:0000313" key="12">
    <source>
        <dbReference type="Proteomes" id="UP000789572"/>
    </source>
</evidence>
<gene>
    <name evidence="11" type="ORF">POCULU_LOCUS6744</name>
</gene>
<keyword evidence="5 8" id="KW-0863">Zinc-finger</keyword>
<dbReference type="InterPro" id="IPR000571">
    <property type="entry name" value="Znf_CCCH"/>
</dbReference>
<dbReference type="EMBL" id="CAJVPJ010001318">
    <property type="protein sequence ID" value="CAG8586341.1"/>
    <property type="molecule type" value="Genomic_DNA"/>
</dbReference>
<name>A0A9N9C0H8_9GLOM</name>
<dbReference type="GO" id="GO:0008270">
    <property type="term" value="F:zinc ion binding"/>
    <property type="evidence" value="ECO:0007669"/>
    <property type="project" value="UniProtKB-KW"/>
</dbReference>
<accession>A0A9N9C0H8</accession>
<feature type="region of interest" description="Disordered" evidence="9">
    <location>
        <begin position="504"/>
        <end position="547"/>
    </location>
</feature>